<dbReference type="RefSeq" id="WP_187024027.1">
    <property type="nucleotide sequence ID" value="NZ_JACOPB010000018.1"/>
</dbReference>
<evidence type="ECO:0000259" key="2">
    <source>
        <dbReference type="Pfam" id="PF07748"/>
    </source>
</evidence>
<dbReference type="EMBL" id="JACOPB010000018">
    <property type="protein sequence ID" value="MBC5711409.1"/>
    <property type="molecule type" value="Genomic_DNA"/>
</dbReference>
<dbReference type="CDD" id="cd10791">
    <property type="entry name" value="GH38N_AMII_like_1"/>
    <property type="match status" value="1"/>
</dbReference>
<dbReference type="InterPro" id="IPR011330">
    <property type="entry name" value="Glyco_hydro/deAcase_b/a-brl"/>
</dbReference>
<proteinExistence type="predicted"/>
<dbReference type="GO" id="GO:0016787">
    <property type="term" value="F:hydrolase activity"/>
    <property type="evidence" value="ECO:0007669"/>
    <property type="project" value="UniProtKB-KW"/>
</dbReference>
<evidence type="ECO:0000313" key="3">
    <source>
        <dbReference type="EMBL" id="MBC5711409.1"/>
    </source>
</evidence>
<dbReference type="InterPro" id="IPR027291">
    <property type="entry name" value="Glyco_hydro_38_N_sf"/>
</dbReference>
<keyword evidence="4" id="KW-1185">Reference proteome</keyword>
<comment type="caution">
    <text evidence="3">The sequence shown here is derived from an EMBL/GenBank/DDBJ whole genome shotgun (WGS) entry which is preliminary data.</text>
</comment>
<evidence type="ECO:0000259" key="1">
    <source>
        <dbReference type="Pfam" id="PF01074"/>
    </source>
</evidence>
<dbReference type="InterPro" id="IPR000602">
    <property type="entry name" value="Glyco_hydro_38_N"/>
</dbReference>
<dbReference type="Gene3D" id="3.20.110.10">
    <property type="entry name" value="Glycoside hydrolase 38, N terminal domain"/>
    <property type="match status" value="1"/>
</dbReference>
<dbReference type="InterPro" id="IPR011682">
    <property type="entry name" value="Glyco_hydro_38_C"/>
</dbReference>
<feature type="domain" description="Glycosyl hydrolase family 38 C-terminal" evidence="2">
    <location>
        <begin position="547"/>
        <end position="702"/>
    </location>
</feature>
<evidence type="ECO:0000313" key="4">
    <source>
        <dbReference type="Proteomes" id="UP000634672"/>
    </source>
</evidence>
<name>A0ABR7HDY1_9FIRM</name>
<protein>
    <submittedName>
        <fullName evidence="3">Glycosyl hydrolase</fullName>
    </submittedName>
</protein>
<reference evidence="3 4" key="1">
    <citation type="submission" date="2020-08" db="EMBL/GenBank/DDBJ databases">
        <title>Genome public.</title>
        <authorList>
            <person name="Liu C."/>
            <person name="Sun Q."/>
        </authorList>
    </citation>
    <scope>NUCLEOTIDE SEQUENCE [LARGE SCALE GENOMIC DNA]</scope>
    <source>
        <strain evidence="3 4">NSJ-66</strain>
    </source>
</reference>
<organism evidence="3 4">
    <name type="scientific">Hungatella hominis</name>
    <dbReference type="NCBI Taxonomy" id="2763050"/>
    <lineage>
        <taxon>Bacteria</taxon>
        <taxon>Bacillati</taxon>
        <taxon>Bacillota</taxon>
        <taxon>Clostridia</taxon>
        <taxon>Lachnospirales</taxon>
        <taxon>Lachnospiraceae</taxon>
        <taxon>Hungatella</taxon>
    </lineage>
</organism>
<keyword evidence="3" id="KW-0378">Hydrolase</keyword>
<accession>A0ABR7HDY1</accession>
<gene>
    <name evidence="3" type="ORF">H8S75_26080</name>
</gene>
<dbReference type="Pfam" id="PF01074">
    <property type="entry name" value="Glyco_hydro_38N"/>
    <property type="match status" value="1"/>
</dbReference>
<dbReference type="Proteomes" id="UP000634672">
    <property type="component" value="Unassembled WGS sequence"/>
</dbReference>
<dbReference type="Pfam" id="PF07748">
    <property type="entry name" value="Glyco_hydro_38C"/>
    <property type="match status" value="1"/>
</dbReference>
<feature type="domain" description="Glycoside hydrolase family 38 N-terminal" evidence="1">
    <location>
        <begin position="8"/>
        <end position="317"/>
    </location>
</feature>
<sequence length="821" mass="94589">MALKKTWTVYLIHHSHTDIGYTERQDKIMRYHCDFIIQAIDILNRIHAGEEKKAEGFVWQCENFWQVKNFYENASEEYIRDFERYVRTGEIGLSGNYLNMTELVSAEVLDSRIRMAKEYGERIGHPVTSGMCADVNGMAWGYGDALYENGVTSFFTCIHPHHGMFPLYKKQQPFYWETPKGKRILVWNGDYYHLGNELFIAPHGGNTYQIRDEYHEPFISHMILNRSSENTDQMEWEIGQKRLERYLENLQEESYSWNFIPFMVSGCITDNAPPSAAVAERVNEMNQRYNGQITCKMVNLEQFFDSVKEQCKEIPCYRGDWNDWWADGVGSTPAAVKVYLDGRRKYDICEKLGEEEGEREKALKEEAAENMMLYAEHTWGYSSSVIEPWESLVGSLEWKKASYAVNGNSAASKWLDRLLAKKGEISICRDKGQRYRIINPHNVAVKDGVCLYIELWEYVEGIRYDTEIPIEVRDCVTGQIIPSQIHMTARATAVEIILTMKPKEERIVEIRLASQRKTVTYENRAHVGAEGVADLLEDGMRKDDGCVETQHYQVLFDQEKGICSVKDKLWGRELLRNGMEDAPFSGIYEVTGMNGDAREIRRSMGRNRKSTATKRYHSVLENIGIVERGDVYTAVQLSYSLEGCRFYTVYLKIYEEMRKIEARIRIHKDSVWEPENLYIALPFTAGEASVSYLDKTGCVIRPGIDQLPGSCQDFYLLQNGVVWEQEGRIVTAAFKDAPMAVFGDLKAAPVRLCSGENGDRNRAPLYSWVMNNFWETNFKADLGGFYEFTYTVRTMEGKNPAEALEICEADNEGLLAFYIEK</sequence>
<dbReference type="SUPFAM" id="SSF88713">
    <property type="entry name" value="Glycoside hydrolase/deacetylase"/>
    <property type="match status" value="1"/>
</dbReference>